<proteinExistence type="predicted"/>
<dbReference type="EMBL" id="CP119881">
    <property type="protein sequence ID" value="WFD36729.1"/>
    <property type="molecule type" value="Genomic_DNA"/>
</dbReference>
<name>A0AAF0EX20_9BASI</name>
<accession>A0AAF0EX20</accession>
<reference evidence="2" key="1">
    <citation type="submission" date="2023-03" db="EMBL/GenBank/DDBJ databases">
        <title>Mating type loci evolution in Malassezia.</title>
        <authorList>
            <person name="Coelho M.A."/>
        </authorList>
    </citation>
    <scope>NUCLEOTIDE SEQUENCE</scope>
    <source>
        <strain evidence="2">CBS 11721</strain>
    </source>
</reference>
<feature type="region of interest" description="Disordered" evidence="1">
    <location>
        <begin position="272"/>
        <end position="291"/>
    </location>
</feature>
<evidence type="ECO:0000313" key="2">
    <source>
        <dbReference type="EMBL" id="WFD36729.1"/>
    </source>
</evidence>
<evidence type="ECO:0000313" key="3">
    <source>
        <dbReference type="Proteomes" id="UP001219933"/>
    </source>
</evidence>
<gene>
    <name evidence="2" type="ORF">MCUN1_003616</name>
</gene>
<evidence type="ECO:0000256" key="1">
    <source>
        <dbReference type="SAM" id="MobiDB-lite"/>
    </source>
</evidence>
<protein>
    <submittedName>
        <fullName evidence="2">Uncharacterized protein</fullName>
    </submittedName>
</protein>
<sequence length="291" mass="32608">MLPTRPYAPDEPRQLRMQRMPEISPALHTLLYSYAGRNESPPAKDTHITPPKLARARDIVKTVPGKTLKTSRIAKYRWHWIAQQSKRINPPLAYVVSEGQNYDHAAVPEATSKRAARARIIGPSDPESNHMGIIQHLEALARTKHALTQNHVGTSTATQAPRKSTPPYIASAQRDMLHWCTFQPHERVHLAHWSRKPLNYAQRKRSRRRKYAKLLANAPILTLTTDVPLRYSSSKRLPGTLRSLRELGGAAAKYAHSAKATISPLALVRDAPPPAEAKATPEELEMLALDK</sequence>
<dbReference type="Proteomes" id="UP001219933">
    <property type="component" value="Chromosome 5"/>
</dbReference>
<keyword evidence="3" id="KW-1185">Reference proteome</keyword>
<dbReference type="AlphaFoldDB" id="A0AAF0EX20"/>
<organism evidence="2 3">
    <name type="scientific">Malassezia cuniculi</name>
    <dbReference type="NCBI Taxonomy" id="948313"/>
    <lineage>
        <taxon>Eukaryota</taxon>
        <taxon>Fungi</taxon>
        <taxon>Dikarya</taxon>
        <taxon>Basidiomycota</taxon>
        <taxon>Ustilaginomycotina</taxon>
        <taxon>Malasseziomycetes</taxon>
        <taxon>Malasseziales</taxon>
        <taxon>Malasseziaceae</taxon>
        <taxon>Malassezia</taxon>
    </lineage>
</organism>